<keyword evidence="2" id="KW-1185">Reference proteome</keyword>
<dbReference type="GeneID" id="85449477"/>
<dbReference type="Proteomes" id="UP001230504">
    <property type="component" value="Unassembled WGS sequence"/>
</dbReference>
<evidence type="ECO:0000313" key="1">
    <source>
        <dbReference type="EMBL" id="KAK1595854.1"/>
    </source>
</evidence>
<evidence type="ECO:0000313" key="2">
    <source>
        <dbReference type="Proteomes" id="UP001230504"/>
    </source>
</evidence>
<dbReference type="EMBL" id="JAHLJV010000014">
    <property type="protein sequence ID" value="KAK1595854.1"/>
    <property type="molecule type" value="Genomic_DNA"/>
</dbReference>
<organism evidence="1 2">
    <name type="scientific">Colletotrichum navitas</name>
    <dbReference type="NCBI Taxonomy" id="681940"/>
    <lineage>
        <taxon>Eukaryota</taxon>
        <taxon>Fungi</taxon>
        <taxon>Dikarya</taxon>
        <taxon>Ascomycota</taxon>
        <taxon>Pezizomycotina</taxon>
        <taxon>Sordariomycetes</taxon>
        <taxon>Hypocreomycetidae</taxon>
        <taxon>Glomerellales</taxon>
        <taxon>Glomerellaceae</taxon>
        <taxon>Colletotrichum</taxon>
        <taxon>Colletotrichum graminicola species complex</taxon>
    </lineage>
</organism>
<comment type="caution">
    <text evidence="1">The sequence shown here is derived from an EMBL/GenBank/DDBJ whole genome shotgun (WGS) entry which is preliminary data.</text>
</comment>
<proteinExistence type="predicted"/>
<dbReference type="AlphaFoldDB" id="A0AAD8Q598"/>
<dbReference type="RefSeq" id="XP_060416831.1">
    <property type="nucleotide sequence ID" value="XM_060565237.1"/>
</dbReference>
<gene>
    <name evidence="1" type="ORF">LY79DRAFT_94711</name>
</gene>
<name>A0AAD8Q598_9PEZI</name>
<accession>A0AAD8Q598</accession>
<protein>
    <submittedName>
        <fullName evidence="1">Uncharacterized protein</fullName>
    </submittedName>
</protein>
<sequence length="161" mass="18465">MHSFLTLLSSHPPLPSLDPREPGYVTVSQHPLPPVPVTTLHSMPLPLPVCLQLAFYLSLVDYRTEPWRRYRTHSRMVHEEISARQEIRLYQDPVNNLGVFFCCHLAFHLFSGNMAFCRFPFPPLANPLVVPFPSRPLYLQDSLAQFSSYLFVFGNLLVSVI</sequence>
<reference evidence="1" key="1">
    <citation type="submission" date="2021-06" db="EMBL/GenBank/DDBJ databases">
        <title>Comparative genomics, transcriptomics and evolutionary studies reveal genomic signatures of adaptation to plant cell wall in hemibiotrophic fungi.</title>
        <authorList>
            <consortium name="DOE Joint Genome Institute"/>
            <person name="Baroncelli R."/>
            <person name="Diaz J.F."/>
            <person name="Benocci T."/>
            <person name="Peng M."/>
            <person name="Battaglia E."/>
            <person name="Haridas S."/>
            <person name="Andreopoulos W."/>
            <person name="Labutti K."/>
            <person name="Pangilinan J."/>
            <person name="Floch G.L."/>
            <person name="Makela M.R."/>
            <person name="Henrissat B."/>
            <person name="Grigoriev I.V."/>
            <person name="Crouch J.A."/>
            <person name="De Vries R.P."/>
            <person name="Sukno S.A."/>
            <person name="Thon M.R."/>
        </authorList>
    </citation>
    <scope>NUCLEOTIDE SEQUENCE</scope>
    <source>
        <strain evidence="1">CBS 125086</strain>
    </source>
</reference>